<dbReference type="PANTHER" id="PTHR22538">
    <property type="entry name" value="CILIA- AND FLAGELLA-ASSOCIATED PROTEIN 74"/>
    <property type="match status" value="1"/>
</dbReference>
<gene>
    <name evidence="2" type="ORF">Plil01_001486700</name>
</gene>
<evidence type="ECO:0000256" key="1">
    <source>
        <dbReference type="SAM" id="SignalP"/>
    </source>
</evidence>
<feature type="chain" id="PRO_5040881458" evidence="1">
    <location>
        <begin position="22"/>
        <end position="226"/>
    </location>
</feature>
<keyword evidence="1" id="KW-0732">Signal</keyword>
<evidence type="ECO:0000313" key="2">
    <source>
        <dbReference type="EMBL" id="GMF34935.1"/>
    </source>
</evidence>
<dbReference type="PANTHER" id="PTHR22538:SF1">
    <property type="entry name" value="VWFD DOMAIN-CONTAINING PROTEIN"/>
    <property type="match status" value="1"/>
</dbReference>
<feature type="signal peptide" evidence="1">
    <location>
        <begin position="1"/>
        <end position="21"/>
    </location>
</feature>
<organism evidence="2 3">
    <name type="scientific">Phytophthora lilii</name>
    <dbReference type="NCBI Taxonomy" id="2077276"/>
    <lineage>
        <taxon>Eukaryota</taxon>
        <taxon>Sar</taxon>
        <taxon>Stramenopiles</taxon>
        <taxon>Oomycota</taxon>
        <taxon>Peronosporomycetes</taxon>
        <taxon>Peronosporales</taxon>
        <taxon>Peronosporaceae</taxon>
        <taxon>Phytophthora</taxon>
    </lineage>
</organism>
<dbReference type="OrthoDB" id="128554at2759"/>
<dbReference type="AlphaFoldDB" id="A0A9W6XB15"/>
<sequence>MRVPQAATLLVALHFATFAAASALVNPNVLSSDQRLQLGKAPSLFLQVILYDESTVLKVFANPIVSADKTSVRYDGFATITDKESTYLAVDGDAYVVETVGNESTSVATRTVQCLESIAPFNSIVSALNNASFTSGQSIEGEAMGCTSANEYKTRIGGKNLSLCGSGSSGLIAYGGSIAVFVEYLEAPLRHITAPPGAPACDTVETATIVTPTALTLMTGKGIVQD</sequence>
<comment type="caution">
    <text evidence="2">The sequence shown here is derived from an EMBL/GenBank/DDBJ whole genome shotgun (WGS) entry which is preliminary data.</text>
</comment>
<proteinExistence type="predicted"/>
<name>A0A9W6XB15_9STRA</name>
<protein>
    <submittedName>
        <fullName evidence="2">Unnamed protein product</fullName>
    </submittedName>
</protein>
<dbReference type="EMBL" id="BSXW01001229">
    <property type="protein sequence ID" value="GMF34935.1"/>
    <property type="molecule type" value="Genomic_DNA"/>
</dbReference>
<dbReference type="Proteomes" id="UP001165083">
    <property type="component" value="Unassembled WGS sequence"/>
</dbReference>
<keyword evidence="3" id="KW-1185">Reference proteome</keyword>
<evidence type="ECO:0000313" key="3">
    <source>
        <dbReference type="Proteomes" id="UP001165083"/>
    </source>
</evidence>
<accession>A0A9W6XB15</accession>
<reference evidence="2" key="1">
    <citation type="submission" date="2023-04" db="EMBL/GenBank/DDBJ databases">
        <title>Phytophthora lilii NBRC 32176.</title>
        <authorList>
            <person name="Ichikawa N."/>
            <person name="Sato H."/>
            <person name="Tonouchi N."/>
        </authorList>
    </citation>
    <scope>NUCLEOTIDE SEQUENCE</scope>
    <source>
        <strain evidence="2">NBRC 32176</strain>
    </source>
</reference>